<evidence type="ECO:0000256" key="1">
    <source>
        <dbReference type="SAM" id="MobiDB-lite"/>
    </source>
</evidence>
<feature type="region of interest" description="Disordered" evidence="1">
    <location>
        <begin position="68"/>
        <end position="94"/>
    </location>
</feature>
<gene>
    <name evidence="2" type="ORF">KIN20_013234</name>
</gene>
<dbReference type="EMBL" id="JAHQIW010002560">
    <property type="protein sequence ID" value="KAJ1355725.1"/>
    <property type="molecule type" value="Genomic_DNA"/>
</dbReference>
<accession>A0AAD5MBV0</accession>
<proteinExistence type="predicted"/>
<dbReference type="AlphaFoldDB" id="A0AAD5MBV0"/>
<comment type="caution">
    <text evidence="2">The sequence shown here is derived from an EMBL/GenBank/DDBJ whole genome shotgun (WGS) entry which is preliminary data.</text>
</comment>
<reference evidence="2" key="1">
    <citation type="submission" date="2021-06" db="EMBL/GenBank/DDBJ databases">
        <title>Parelaphostrongylus tenuis whole genome reference sequence.</title>
        <authorList>
            <person name="Garwood T.J."/>
            <person name="Larsen P.A."/>
            <person name="Fountain-Jones N.M."/>
            <person name="Garbe J.R."/>
            <person name="Macchietto M.G."/>
            <person name="Kania S.A."/>
            <person name="Gerhold R.W."/>
            <person name="Richards J.E."/>
            <person name="Wolf T.M."/>
        </authorList>
    </citation>
    <scope>NUCLEOTIDE SEQUENCE</scope>
    <source>
        <strain evidence="2">MNPRO001-30</strain>
        <tissue evidence="2">Meninges</tissue>
    </source>
</reference>
<sequence length="94" mass="10615">METDSVSVDLTRADNEEVCAVSKLCMLNNGRIAVVELGNTEMKTADIVKIDCFKPPSVQQAVKRFREAGRIEDRPRKRQTPIPTTPKKIQKNRC</sequence>
<dbReference type="Proteomes" id="UP001196413">
    <property type="component" value="Unassembled WGS sequence"/>
</dbReference>
<protein>
    <submittedName>
        <fullName evidence="2">Uncharacterized protein</fullName>
    </submittedName>
</protein>
<evidence type="ECO:0000313" key="3">
    <source>
        <dbReference type="Proteomes" id="UP001196413"/>
    </source>
</evidence>
<evidence type="ECO:0000313" key="2">
    <source>
        <dbReference type="EMBL" id="KAJ1355725.1"/>
    </source>
</evidence>
<organism evidence="2 3">
    <name type="scientific">Parelaphostrongylus tenuis</name>
    <name type="common">Meningeal worm</name>
    <dbReference type="NCBI Taxonomy" id="148309"/>
    <lineage>
        <taxon>Eukaryota</taxon>
        <taxon>Metazoa</taxon>
        <taxon>Ecdysozoa</taxon>
        <taxon>Nematoda</taxon>
        <taxon>Chromadorea</taxon>
        <taxon>Rhabditida</taxon>
        <taxon>Rhabditina</taxon>
        <taxon>Rhabditomorpha</taxon>
        <taxon>Strongyloidea</taxon>
        <taxon>Metastrongylidae</taxon>
        <taxon>Parelaphostrongylus</taxon>
    </lineage>
</organism>
<name>A0AAD5MBV0_PARTN</name>
<keyword evidence="3" id="KW-1185">Reference proteome</keyword>